<sequence>MADSAPTLATCTTTFDDISNNYGIVAGPVSGSAQVIAPPRPFAKIPFPRDSNFVERGTILDQVRQRCAVPGLWAALVGLGGVGKSQLAIEYANQARERLAETWVLWVMALLAAIGFCSYGKIGAVLRSIKHHALGAALKVVEQRDIITVKPMDEAQARTLFEKKLEGTRKVNSIDVDELTAALEYMPLAIMQAAAYLAQRGPRCPVRQYLYGFKKSERKQSSLLNRDGGQLRRDWEANNSIIVTWQISFEHIQQTRPSAAELLSLMSFFDRQGIPEELLRSRATQAVLTLRDFYLISVETGGASFEMDLLVRLAMRKWLDANGRLEQWKQQFISGLCAAFPTGEYENWARCRTLFPHVKSAAGQQPERNDSLGEFSTILHRAAWYAWRMGNGTEAGEMSVQAMKARKRAAEALEVEVVETFKEKLGPDDPLTLTSQWEKAKTLFVEVVVTLKKKLGADRPSTLTSMANLASTYRNQGRREVAEALEVEAVEIPKKKLGADHPSTLTSITNLALTYVLEAVCPTVSTPNSTVLQYTDFGHPPKGSVTNGWTHWLEVEVMETRKTKLEDDHPDTLTSMANLASTYLETFKKLGEDHPDTLTSMNNLAFTWKHQGRDAEAAALMRQCVQSRCRKLGVDHPAYIPSSTALAEWEVEQVSKKFLALTSLDALDS</sequence>
<keyword evidence="2" id="KW-1185">Reference proteome</keyword>
<dbReference type="EMBL" id="MU003504">
    <property type="protein sequence ID" value="KAF2471726.1"/>
    <property type="molecule type" value="Genomic_DNA"/>
</dbReference>
<comment type="caution">
    <text evidence="1">The sequence shown here is derived from an EMBL/GenBank/DDBJ whole genome shotgun (WGS) entry which is preliminary data.</text>
</comment>
<gene>
    <name evidence="1" type="ORF">BDR25DRAFT_324880</name>
</gene>
<proteinExistence type="predicted"/>
<evidence type="ECO:0000313" key="1">
    <source>
        <dbReference type="EMBL" id="KAF2471726.1"/>
    </source>
</evidence>
<dbReference type="Proteomes" id="UP000799755">
    <property type="component" value="Unassembled WGS sequence"/>
</dbReference>
<evidence type="ECO:0000313" key="2">
    <source>
        <dbReference type="Proteomes" id="UP000799755"/>
    </source>
</evidence>
<organism evidence="1 2">
    <name type="scientific">Lindgomyces ingoldianus</name>
    <dbReference type="NCBI Taxonomy" id="673940"/>
    <lineage>
        <taxon>Eukaryota</taxon>
        <taxon>Fungi</taxon>
        <taxon>Dikarya</taxon>
        <taxon>Ascomycota</taxon>
        <taxon>Pezizomycotina</taxon>
        <taxon>Dothideomycetes</taxon>
        <taxon>Pleosporomycetidae</taxon>
        <taxon>Pleosporales</taxon>
        <taxon>Lindgomycetaceae</taxon>
        <taxon>Lindgomyces</taxon>
    </lineage>
</organism>
<accession>A0ACB6QZV4</accession>
<reference evidence="1" key="1">
    <citation type="journal article" date="2020" name="Stud. Mycol.">
        <title>101 Dothideomycetes genomes: a test case for predicting lifestyles and emergence of pathogens.</title>
        <authorList>
            <person name="Haridas S."/>
            <person name="Albert R."/>
            <person name="Binder M."/>
            <person name="Bloem J."/>
            <person name="Labutti K."/>
            <person name="Salamov A."/>
            <person name="Andreopoulos B."/>
            <person name="Baker S."/>
            <person name="Barry K."/>
            <person name="Bills G."/>
            <person name="Bluhm B."/>
            <person name="Cannon C."/>
            <person name="Castanera R."/>
            <person name="Culley D."/>
            <person name="Daum C."/>
            <person name="Ezra D."/>
            <person name="Gonzalez J."/>
            <person name="Henrissat B."/>
            <person name="Kuo A."/>
            <person name="Liang C."/>
            <person name="Lipzen A."/>
            <person name="Lutzoni F."/>
            <person name="Magnuson J."/>
            <person name="Mondo S."/>
            <person name="Nolan M."/>
            <person name="Ohm R."/>
            <person name="Pangilinan J."/>
            <person name="Park H.-J."/>
            <person name="Ramirez L."/>
            <person name="Alfaro M."/>
            <person name="Sun H."/>
            <person name="Tritt A."/>
            <person name="Yoshinaga Y."/>
            <person name="Zwiers L.-H."/>
            <person name="Turgeon B."/>
            <person name="Goodwin S."/>
            <person name="Spatafora J."/>
            <person name="Crous P."/>
            <person name="Grigoriev I."/>
        </authorList>
    </citation>
    <scope>NUCLEOTIDE SEQUENCE</scope>
    <source>
        <strain evidence="1">ATCC 200398</strain>
    </source>
</reference>
<name>A0ACB6QZV4_9PLEO</name>
<protein>
    <submittedName>
        <fullName evidence="1">Uncharacterized protein</fullName>
    </submittedName>
</protein>